<evidence type="ECO:0000313" key="2">
    <source>
        <dbReference type="Proteomes" id="UP000008782"/>
    </source>
</evidence>
<gene>
    <name evidence="1" type="ORF">GLRG_11579</name>
</gene>
<proteinExistence type="predicted"/>
<dbReference type="EMBL" id="GG697424">
    <property type="protein sequence ID" value="EFQ36434.1"/>
    <property type="molecule type" value="Genomic_DNA"/>
</dbReference>
<dbReference type="AlphaFoldDB" id="E3QZZ6"/>
<dbReference type="HOGENOM" id="CLU_2922503_0_0_1"/>
<dbReference type="GeneID" id="24416943"/>
<dbReference type="Proteomes" id="UP000008782">
    <property type="component" value="Unassembled WGS sequence"/>
</dbReference>
<name>E3QZZ6_COLGM</name>
<dbReference type="RefSeq" id="XP_008100454.1">
    <property type="nucleotide sequence ID" value="XM_008102263.1"/>
</dbReference>
<dbReference type="VEuPathDB" id="FungiDB:GLRG_11579"/>
<dbReference type="OrthoDB" id="5238343at2759"/>
<keyword evidence="2" id="KW-1185">Reference proteome</keyword>
<reference evidence="2" key="1">
    <citation type="journal article" date="2012" name="Nat. Genet.">
        <title>Lifestyle transitions in plant pathogenic Colletotrichum fungi deciphered by genome and transcriptome analyses.</title>
        <authorList>
            <person name="O'Connell R.J."/>
            <person name="Thon M.R."/>
            <person name="Hacquard S."/>
            <person name="Amyotte S.G."/>
            <person name="Kleemann J."/>
            <person name="Torres M.F."/>
            <person name="Damm U."/>
            <person name="Buiate E.A."/>
            <person name="Epstein L."/>
            <person name="Alkan N."/>
            <person name="Altmueller J."/>
            <person name="Alvarado-Balderrama L."/>
            <person name="Bauser C.A."/>
            <person name="Becker C."/>
            <person name="Birren B.W."/>
            <person name="Chen Z."/>
            <person name="Choi J."/>
            <person name="Crouch J.A."/>
            <person name="Duvick J.P."/>
            <person name="Farman M.A."/>
            <person name="Gan P."/>
            <person name="Heiman D."/>
            <person name="Henrissat B."/>
            <person name="Howard R.J."/>
            <person name="Kabbage M."/>
            <person name="Koch C."/>
            <person name="Kracher B."/>
            <person name="Kubo Y."/>
            <person name="Law A.D."/>
            <person name="Lebrun M.-H."/>
            <person name="Lee Y.-H."/>
            <person name="Miyara I."/>
            <person name="Moore N."/>
            <person name="Neumann U."/>
            <person name="Nordstroem K."/>
            <person name="Panaccione D.G."/>
            <person name="Panstruga R."/>
            <person name="Place M."/>
            <person name="Proctor R.H."/>
            <person name="Prusky D."/>
            <person name="Rech G."/>
            <person name="Reinhardt R."/>
            <person name="Rollins J.A."/>
            <person name="Rounsley S."/>
            <person name="Schardl C.L."/>
            <person name="Schwartz D.C."/>
            <person name="Shenoy N."/>
            <person name="Shirasu K."/>
            <person name="Sikhakolli U.R."/>
            <person name="Stueber K."/>
            <person name="Sukno S.A."/>
            <person name="Sweigard J.A."/>
            <person name="Takano Y."/>
            <person name="Takahara H."/>
            <person name="Trail F."/>
            <person name="van der Does H.C."/>
            <person name="Voll L.M."/>
            <person name="Will I."/>
            <person name="Young S."/>
            <person name="Zeng Q."/>
            <person name="Zhang J."/>
            <person name="Zhou S."/>
            <person name="Dickman M.B."/>
            <person name="Schulze-Lefert P."/>
            <person name="Ver Loren van Themaat E."/>
            <person name="Ma L.-J."/>
            <person name="Vaillancourt L.J."/>
        </authorList>
    </citation>
    <scope>NUCLEOTIDE SEQUENCE [LARGE SCALE GENOMIC DNA]</scope>
    <source>
        <strain evidence="2">M1.001 / M2 / FGSC 10212</strain>
    </source>
</reference>
<evidence type="ECO:0000313" key="1">
    <source>
        <dbReference type="EMBL" id="EFQ36434.1"/>
    </source>
</evidence>
<organism evidence="2">
    <name type="scientific">Colletotrichum graminicola (strain M1.001 / M2 / FGSC 10212)</name>
    <name type="common">Maize anthracnose fungus</name>
    <name type="synonym">Glomerella graminicola</name>
    <dbReference type="NCBI Taxonomy" id="645133"/>
    <lineage>
        <taxon>Eukaryota</taxon>
        <taxon>Fungi</taxon>
        <taxon>Dikarya</taxon>
        <taxon>Ascomycota</taxon>
        <taxon>Pezizomycotina</taxon>
        <taxon>Sordariomycetes</taxon>
        <taxon>Hypocreomycetidae</taxon>
        <taxon>Glomerellales</taxon>
        <taxon>Glomerellaceae</taxon>
        <taxon>Colletotrichum</taxon>
        <taxon>Colletotrichum graminicola species complex</taxon>
    </lineage>
</organism>
<sequence>MKAGGHGCDPLWGFIARSRAGHPGYCCRETPDGTVETEDGETLEEASVFFTGPAAESKEQI</sequence>
<protein>
    <submittedName>
        <fullName evidence="1">Uncharacterized protein</fullName>
    </submittedName>
</protein>
<accession>E3QZZ6</accession>